<evidence type="ECO:0000313" key="1">
    <source>
        <dbReference type="EMBL" id="CAK5077745.1"/>
    </source>
</evidence>
<name>A0ACB0ZFH5_MELEN</name>
<dbReference type="Proteomes" id="UP001497535">
    <property type="component" value="Unassembled WGS sequence"/>
</dbReference>
<evidence type="ECO:0000313" key="2">
    <source>
        <dbReference type="Proteomes" id="UP001497535"/>
    </source>
</evidence>
<comment type="caution">
    <text evidence="1">The sequence shown here is derived from an EMBL/GenBank/DDBJ whole genome shotgun (WGS) entry which is preliminary data.</text>
</comment>
<organism evidence="1 2">
    <name type="scientific">Meloidogyne enterolobii</name>
    <name type="common">Root-knot nematode worm</name>
    <name type="synonym">Meloidogyne mayaguensis</name>
    <dbReference type="NCBI Taxonomy" id="390850"/>
    <lineage>
        <taxon>Eukaryota</taxon>
        <taxon>Metazoa</taxon>
        <taxon>Ecdysozoa</taxon>
        <taxon>Nematoda</taxon>
        <taxon>Chromadorea</taxon>
        <taxon>Rhabditida</taxon>
        <taxon>Tylenchina</taxon>
        <taxon>Tylenchomorpha</taxon>
        <taxon>Tylenchoidea</taxon>
        <taxon>Meloidogynidae</taxon>
        <taxon>Meloidogyninae</taxon>
        <taxon>Meloidogyne</taxon>
    </lineage>
</organism>
<gene>
    <name evidence="1" type="ORF">MENTE1834_LOCUS24689</name>
</gene>
<dbReference type="EMBL" id="CAVMJV010000033">
    <property type="protein sequence ID" value="CAK5077745.1"/>
    <property type="molecule type" value="Genomic_DNA"/>
</dbReference>
<accession>A0ACB0ZFH5</accession>
<keyword evidence="2" id="KW-1185">Reference proteome</keyword>
<proteinExistence type="predicted"/>
<reference evidence="1" key="1">
    <citation type="submission" date="2023-11" db="EMBL/GenBank/DDBJ databases">
        <authorList>
            <person name="Poullet M."/>
        </authorList>
    </citation>
    <scope>NUCLEOTIDE SEQUENCE</scope>
    <source>
        <strain evidence="1">E1834</strain>
    </source>
</reference>
<protein>
    <submittedName>
        <fullName evidence="1">Uncharacterized protein</fullName>
    </submittedName>
</protein>
<sequence length="163" mass="19363">MAPLVNGSHKLQTLINVIKIWSKSELKLLKYTRFIFKFISENSIYGGIYKFLNDKALILLTYDLLKNQENKHICQILENFHKKFIEDWVDINIADKKENEWDDQKEREWRKIEFGEEIGQNKLWKIIPPGYPTQNSLLTLNESTAKIIIKQSKKGFFNIFLLK</sequence>